<reference evidence="2" key="1">
    <citation type="submission" date="2023-06" db="EMBL/GenBank/DDBJ databases">
        <title>Genome-scale phylogeny and comparative genomics of the fungal order Sordariales.</title>
        <authorList>
            <consortium name="Lawrence Berkeley National Laboratory"/>
            <person name="Hensen N."/>
            <person name="Bonometti L."/>
            <person name="Westerberg I."/>
            <person name="Brannstrom I.O."/>
            <person name="Guillou S."/>
            <person name="Cros-Aarteil S."/>
            <person name="Calhoun S."/>
            <person name="Haridas S."/>
            <person name="Kuo A."/>
            <person name="Mondo S."/>
            <person name="Pangilinan J."/>
            <person name="Riley R."/>
            <person name="Labutti K."/>
            <person name="Andreopoulos B."/>
            <person name="Lipzen A."/>
            <person name="Chen C."/>
            <person name="Yanf M."/>
            <person name="Daum C."/>
            <person name="Ng V."/>
            <person name="Clum A."/>
            <person name="Steindorff A."/>
            <person name="Ohm R."/>
            <person name="Martin F."/>
            <person name="Silar P."/>
            <person name="Natvig D."/>
            <person name="Lalanne C."/>
            <person name="Gautier V."/>
            <person name="Ament-Velasquez S.L."/>
            <person name="Kruys A."/>
            <person name="Hutchinson M.I."/>
            <person name="Powell A.J."/>
            <person name="Barry K."/>
            <person name="Miller A.N."/>
            <person name="Grigoriev I.V."/>
            <person name="Debuchy R."/>
            <person name="Gladieux P."/>
            <person name="Thoren M.H."/>
            <person name="Johannesson H."/>
        </authorList>
    </citation>
    <scope>NUCLEOTIDE SEQUENCE</scope>
    <source>
        <strain evidence="2">SMH2532-1</strain>
    </source>
</reference>
<dbReference type="AlphaFoldDB" id="A0AA39Y594"/>
<accession>A0AA39Y594</accession>
<feature type="signal peptide" evidence="1">
    <location>
        <begin position="1"/>
        <end position="18"/>
    </location>
</feature>
<comment type="caution">
    <text evidence="2">The sequence shown here is derived from an EMBL/GenBank/DDBJ whole genome shotgun (WGS) entry which is preliminary data.</text>
</comment>
<evidence type="ECO:0000313" key="2">
    <source>
        <dbReference type="EMBL" id="KAK0646188.1"/>
    </source>
</evidence>
<evidence type="ECO:0000256" key="1">
    <source>
        <dbReference type="SAM" id="SignalP"/>
    </source>
</evidence>
<organism evidence="2 3">
    <name type="scientific">Cercophora newfieldiana</name>
    <dbReference type="NCBI Taxonomy" id="92897"/>
    <lineage>
        <taxon>Eukaryota</taxon>
        <taxon>Fungi</taxon>
        <taxon>Dikarya</taxon>
        <taxon>Ascomycota</taxon>
        <taxon>Pezizomycotina</taxon>
        <taxon>Sordariomycetes</taxon>
        <taxon>Sordariomycetidae</taxon>
        <taxon>Sordariales</taxon>
        <taxon>Lasiosphaeriaceae</taxon>
        <taxon>Cercophora</taxon>
    </lineage>
</organism>
<name>A0AA39Y594_9PEZI</name>
<feature type="chain" id="PRO_5041307335" description="Secreted protein" evidence="1">
    <location>
        <begin position="19"/>
        <end position="122"/>
    </location>
</feature>
<dbReference type="Proteomes" id="UP001174936">
    <property type="component" value="Unassembled WGS sequence"/>
</dbReference>
<keyword evidence="3" id="KW-1185">Reference proteome</keyword>
<evidence type="ECO:0008006" key="4">
    <source>
        <dbReference type="Google" id="ProtNLM"/>
    </source>
</evidence>
<proteinExistence type="predicted"/>
<protein>
    <recommendedName>
        <fullName evidence="4">Secreted protein</fullName>
    </recommendedName>
</protein>
<gene>
    <name evidence="2" type="ORF">B0T16DRAFT_412851</name>
</gene>
<evidence type="ECO:0000313" key="3">
    <source>
        <dbReference type="Proteomes" id="UP001174936"/>
    </source>
</evidence>
<sequence>MGACPAFLPAFFLEPSVALLLLSTQNPLSRMHVASAPLHLLQVRRDGVDEIAKVASHWGMAPSDRLSQISSVLRVSSNPNPRTRKMRHLSRTKCRCRIQTRDAENFHLVVSSSSVHGSSRKD</sequence>
<keyword evidence="1" id="KW-0732">Signal</keyword>
<dbReference type="EMBL" id="JAULSV010000004">
    <property type="protein sequence ID" value="KAK0646188.1"/>
    <property type="molecule type" value="Genomic_DNA"/>
</dbReference>